<evidence type="ECO:0000256" key="6">
    <source>
        <dbReference type="SAM" id="Phobius"/>
    </source>
</evidence>
<evidence type="ECO:0000256" key="4">
    <source>
        <dbReference type="ARBA" id="ARBA00022989"/>
    </source>
</evidence>
<dbReference type="GO" id="GO:0016020">
    <property type="term" value="C:membrane"/>
    <property type="evidence" value="ECO:0007669"/>
    <property type="project" value="UniProtKB-SubCell"/>
</dbReference>
<evidence type="ECO:0000256" key="3">
    <source>
        <dbReference type="ARBA" id="ARBA00022692"/>
    </source>
</evidence>
<dbReference type="CDD" id="cd15904">
    <property type="entry name" value="TSPO_MBR"/>
    <property type="match status" value="1"/>
</dbReference>
<comment type="similarity">
    <text evidence="2">Belongs to the TspO/BZRP family.</text>
</comment>
<comment type="subcellular location">
    <subcellularLocation>
        <location evidence="1">Membrane</location>
        <topology evidence="1">Multi-pass membrane protein</topology>
    </subcellularLocation>
</comment>
<dbReference type="Pfam" id="PF03073">
    <property type="entry name" value="TspO_MBR"/>
    <property type="match status" value="1"/>
</dbReference>
<keyword evidence="3 6" id="KW-0812">Transmembrane</keyword>
<name>A0A2T0MG18_9FLAO</name>
<evidence type="ECO:0000256" key="5">
    <source>
        <dbReference type="ARBA" id="ARBA00023136"/>
    </source>
</evidence>
<gene>
    <name evidence="7" type="ORF">CLV81_0473</name>
</gene>
<evidence type="ECO:0000313" key="8">
    <source>
        <dbReference type="Proteomes" id="UP000237640"/>
    </source>
</evidence>
<keyword evidence="5 6" id="KW-0472">Membrane</keyword>
<keyword evidence="8" id="KW-1185">Reference proteome</keyword>
<dbReference type="FunFam" id="1.20.1260.100:FF:000001">
    <property type="entry name" value="translocator protein 2"/>
    <property type="match status" value="1"/>
</dbReference>
<dbReference type="Gene3D" id="1.20.1260.100">
    <property type="entry name" value="TspO/MBR protein"/>
    <property type="match status" value="1"/>
</dbReference>
<dbReference type="InterPro" id="IPR004307">
    <property type="entry name" value="TspO_MBR"/>
</dbReference>
<feature type="transmembrane region" description="Helical" evidence="6">
    <location>
        <begin position="68"/>
        <end position="89"/>
    </location>
</feature>
<dbReference type="Proteomes" id="UP000237640">
    <property type="component" value="Unassembled WGS sequence"/>
</dbReference>
<dbReference type="EMBL" id="PVYX01000001">
    <property type="protein sequence ID" value="PRX56476.1"/>
    <property type="molecule type" value="Genomic_DNA"/>
</dbReference>
<dbReference type="PANTHER" id="PTHR10057">
    <property type="entry name" value="PERIPHERAL-TYPE BENZODIAZEPINE RECEPTOR"/>
    <property type="match status" value="1"/>
</dbReference>
<feature type="transmembrane region" description="Helical" evidence="6">
    <location>
        <begin position="101"/>
        <end position="120"/>
    </location>
</feature>
<feature type="transmembrane region" description="Helical" evidence="6">
    <location>
        <begin position="26"/>
        <end position="48"/>
    </location>
</feature>
<keyword evidence="4 6" id="KW-1133">Transmembrane helix</keyword>
<dbReference type="AlphaFoldDB" id="A0A2T0MG18"/>
<dbReference type="InterPro" id="IPR038330">
    <property type="entry name" value="TspO/MBR-related_sf"/>
</dbReference>
<evidence type="ECO:0000256" key="2">
    <source>
        <dbReference type="ARBA" id="ARBA00007524"/>
    </source>
</evidence>
<accession>A0A2T0MG18</accession>
<organism evidence="7 8">
    <name type="scientific">Flagellimonas meridianipacifica</name>
    <dbReference type="NCBI Taxonomy" id="1080225"/>
    <lineage>
        <taxon>Bacteria</taxon>
        <taxon>Pseudomonadati</taxon>
        <taxon>Bacteroidota</taxon>
        <taxon>Flavobacteriia</taxon>
        <taxon>Flavobacteriales</taxon>
        <taxon>Flavobacteriaceae</taxon>
        <taxon>Flagellimonas</taxon>
    </lineage>
</organism>
<evidence type="ECO:0000256" key="1">
    <source>
        <dbReference type="ARBA" id="ARBA00004141"/>
    </source>
</evidence>
<comment type="caution">
    <text evidence="7">The sequence shown here is derived from an EMBL/GenBank/DDBJ whole genome shotgun (WGS) entry which is preliminary data.</text>
</comment>
<feature type="transmembrane region" description="Helical" evidence="6">
    <location>
        <begin position="153"/>
        <end position="175"/>
    </location>
</feature>
<proteinExistence type="inferred from homology"/>
<feature type="transmembrane region" description="Helical" evidence="6">
    <location>
        <begin position="126"/>
        <end position="146"/>
    </location>
</feature>
<reference evidence="7 8" key="1">
    <citation type="submission" date="2018-03" db="EMBL/GenBank/DDBJ databases">
        <title>Genomic Encyclopedia of Archaeal and Bacterial Type Strains, Phase II (KMG-II): from individual species to whole genera.</title>
        <authorList>
            <person name="Goeker M."/>
        </authorList>
    </citation>
    <scope>NUCLEOTIDE SEQUENCE [LARGE SCALE GENOMIC DNA]</scope>
    <source>
        <strain evidence="7 8">DSM 25027</strain>
    </source>
</reference>
<dbReference type="PIRSF" id="PIRSF005859">
    <property type="entry name" value="PBR"/>
    <property type="match status" value="1"/>
</dbReference>
<sequence length="178" mass="20613">MLWQPKWKNEINCYFREPTPVMKKKVTYIGIAVLVCLFIGFLSSFATQSSVNTWYTTLNKPSFNPPNAVFAPVWTVLYVLMGVAAGIVWSKGFHHIWVKTALYHFGFQLLFNALWSIVFFGFKNPFWALIVILTLLTLIILTIRWFRVVSKVAALLLVPYLLWVGFATLLNFSIWRLN</sequence>
<evidence type="ECO:0000313" key="7">
    <source>
        <dbReference type="EMBL" id="PRX56476.1"/>
    </source>
</evidence>
<dbReference type="PANTHER" id="PTHR10057:SF0">
    <property type="entry name" value="TRANSLOCATOR PROTEIN"/>
    <property type="match status" value="1"/>
</dbReference>
<dbReference type="GO" id="GO:0033013">
    <property type="term" value="P:tetrapyrrole metabolic process"/>
    <property type="evidence" value="ECO:0007669"/>
    <property type="project" value="UniProtKB-ARBA"/>
</dbReference>
<protein>
    <submittedName>
        <fullName evidence="7">Tryptophan-rich sensory protein</fullName>
    </submittedName>
</protein>